<keyword evidence="1" id="KW-0472">Membrane</keyword>
<evidence type="ECO:0000313" key="3">
    <source>
        <dbReference type="Proteomes" id="UP000613160"/>
    </source>
</evidence>
<reference evidence="2" key="1">
    <citation type="journal article" date="2014" name="Int. J. Syst. Evol. Microbiol.">
        <title>Complete genome sequence of Corynebacterium casei LMG S-19264T (=DSM 44701T), isolated from a smear-ripened cheese.</title>
        <authorList>
            <consortium name="US DOE Joint Genome Institute (JGI-PGF)"/>
            <person name="Walter F."/>
            <person name="Albersmeier A."/>
            <person name="Kalinowski J."/>
            <person name="Ruckert C."/>
        </authorList>
    </citation>
    <scope>NUCLEOTIDE SEQUENCE</scope>
    <source>
        <strain evidence="2">CGMCC 1.15493</strain>
    </source>
</reference>
<keyword evidence="3" id="KW-1185">Reference proteome</keyword>
<reference evidence="2" key="2">
    <citation type="submission" date="2020-09" db="EMBL/GenBank/DDBJ databases">
        <authorList>
            <person name="Sun Q."/>
            <person name="Zhou Y."/>
        </authorList>
    </citation>
    <scope>NUCLEOTIDE SEQUENCE</scope>
    <source>
        <strain evidence="2">CGMCC 1.15493</strain>
    </source>
</reference>
<evidence type="ECO:0000256" key="1">
    <source>
        <dbReference type="SAM" id="Phobius"/>
    </source>
</evidence>
<evidence type="ECO:0000313" key="2">
    <source>
        <dbReference type="EMBL" id="GGD30644.1"/>
    </source>
</evidence>
<proteinExistence type="predicted"/>
<dbReference type="RefSeq" id="WP_188853504.1">
    <property type="nucleotide sequence ID" value="NZ_BMJJ01000009.1"/>
</dbReference>
<dbReference type="AlphaFoldDB" id="A0A916Y4J4"/>
<gene>
    <name evidence="2" type="ORF">GCM10011335_37120</name>
</gene>
<protein>
    <submittedName>
        <fullName evidence="2">Uncharacterized protein</fullName>
    </submittedName>
</protein>
<name>A0A916Y4J4_9HYPH</name>
<accession>A0A916Y4J4</accession>
<feature type="transmembrane region" description="Helical" evidence="1">
    <location>
        <begin position="6"/>
        <end position="27"/>
    </location>
</feature>
<keyword evidence="1" id="KW-1133">Transmembrane helix</keyword>
<organism evidence="2 3">
    <name type="scientific">Aureimonas glaciei</name>
    <dbReference type="NCBI Taxonomy" id="1776957"/>
    <lineage>
        <taxon>Bacteria</taxon>
        <taxon>Pseudomonadati</taxon>
        <taxon>Pseudomonadota</taxon>
        <taxon>Alphaproteobacteria</taxon>
        <taxon>Hyphomicrobiales</taxon>
        <taxon>Aurantimonadaceae</taxon>
        <taxon>Aureimonas</taxon>
    </lineage>
</organism>
<sequence length="81" mass="8690">MFGLSTIRLAIYAAMAAGAIAVLAFLYTNIKDKGAQDAIDTVRTENAKAGNAGENARIERRTCVGGGLRWDFVTGRCQRNP</sequence>
<keyword evidence="1" id="KW-0812">Transmembrane</keyword>
<dbReference type="EMBL" id="BMJJ01000009">
    <property type="protein sequence ID" value="GGD30644.1"/>
    <property type="molecule type" value="Genomic_DNA"/>
</dbReference>
<dbReference type="Proteomes" id="UP000613160">
    <property type="component" value="Unassembled WGS sequence"/>
</dbReference>
<comment type="caution">
    <text evidence="2">The sequence shown here is derived from an EMBL/GenBank/DDBJ whole genome shotgun (WGS) entry which is preliminary data.</text>
</comment>